<dbReference type="InterPro" id="IPR018313">
    <property type="entry name" value="SBP_3_CS"/>
</dbReference>
<evidence type="ECO:0000256" key="6">
    <source>
        <dbReference type="ARBA" id="ARBA00022729"/>
    </source>
</evidence>
<keyword evidence="8" id="KW-0902">Two-component regulatory system</keyword>
<evidence type="ECO:0000256" key="7">
    <source>
        <dbReference type="ARBA" id="ARBA00022777"/>
    </source>
</evidence>
<keyword evidence="9" id="KW-1133">Transmembrane helix</keyword>
<comment type="catalytic activity">
    <reaction evidence="1">
        <text>ATP + protein L-histidine = ADP + protein N-phospho-L-histidine.</text>
        <dbReference type="EC" id="2.7.13.3"/>
    </reaction>
</comment>
<evidence type="ECO:0000256" key="4">
    <source>
        <dbReference type="ARBA" id="ARBA00022553"/>
    </source>
</evidence>
<dbReference type="CDD" id="cd13704">
    <property type="entry name" value="PBP2_HisK"/>
    <property type="match status" value="1"/>
</dbReference>
<dbReference type="InterPro" id="IPR003594">
    <property type="entry name" value="HATPase_dom"/>
</dbReference>
<evidence type="ECO:0000313" key="11">
    <source>
        <dbReference type="EMBL" id="TCO08462.1"/>
    </source>
</evidence>
<dbReference type="Pfam" id="PF02518">
    <property type="entry name" value="HATPase_c"/>
    <property type="match status" value="1"/>
</dbReference>
<protein>
    <recommendedName>
        <fullName evidence="3">histidine kinase</fullName>
        <ecNumber evidence="3">2.7.13.3</ecNumber>
    </recommendedName>
</protein>
<feature type="transmembrane region" description="Helical" evidence="9">
    <location>
        <begin position="267"/>
        <end position="287"/>
    </location>
</feature>
<evidence type="ECO:0000256" key="1">
    <source>
        <dbReference type="ARBA" id="ARBA00000085"/>
    </source>
</evidence>
<dbReference type="Pfam" id="PF00512">
    <property type="entry name" value="HisKA"/>
    <property type="match status" value="1"/>
</dbReference>
<dbReference type="SUPFAM" id="SSF55874">
    <property type="entry name" value="ATPase domain of HSP90 chaperone/DNA topoisomerase II/histidine kinase"/>
    <property type="match status" value="1"/>
</dbReference>
<dbReference type="SMART" id="SM00387">
    <property type="entry name" value="HATPase_c"/>
    <property type="match status" value="1"/>
</dbReference>
<dbReference type="PANTHER" id="PTHR43711">
    <property type="entry name" value="TWO-COMPONENT HISTIDINE KINASE"/>
    <property type="match status" value="1"/>
</dbReference>
<keyword evidence="7 11" id="KW-0418">Kinase</keyword>
<accession>A0A4R2GJG5</accession>
<dbReference type="GO" id="GO:0000155">
    <property type="term" value="F:phosphorelay sensor kinase activity"/>
    <property type="evidence" value="ECO:0007669"/>
    <property type="project" value="InterPro"/>
</dbReference>
<dbReference type="RefSeq" id="WP_132433741.1">
    <property type="nucleotide sequence ID" value="NZ_SLWK01000005.1"/>
</dbReference>
<dbReference type="InterPro" id="IPR050736">
    <property type="entry name" value="Sensor_HK_Regulatory"/>
</dbReference>
<gene>
    <name evidence="11" type="ORF">EV194_105271</name>
</gene>
<dbReference type="InterPro" id="IPR036890">
    <property type="entry name" value="HATPase_C_sf"/>
</dbReference>
<dbReference type="SMART" id="SM00388">
    <property type="entry name" value="HisKA"/>
    <property type="match status" value="1"/>
</dbReference>
<keyword evidence="4" id="KW-0597">Phosphoprotein</keyword>
<dbReference type="Proteomes" id="UP000295221">
    <property type="component" value="Unassembled WGS sequence"/>
</dbReference>
<reference evidence="11 12" key="1">
    <citation type="submission" date="2019-03" db="EMBL/GenBank/DDBJ databases">
        <title>Genomic Encyclopedia of Type Strains, Phase IV (KMG-IV): sequencing the most valuable type-strain genomes for metagenomic binning, comparative biology and taxonomic classification.</title>
        <authorList>
            <person name="Goeker M."/>
        </authorList>
    </citation>
    <scope>NUCLEOTIDE SEQUENCE [LARGE SCALE GENOMIC DNA]</scope>
    <source>
        <strain evidence="11 12">DSM 24179</strain>
    </source>
</reference>
<dbReference type="PRINTS" id="PR00344">
    <property type="entry name" value="BCTRLSENSOR"/>
</dbReference>
<evidence type="ECO:0000313" key="12">
    <source>
        <dbReference type="Proteomes" id="UP000295221"/>
    </source>
</evidence>
<feature type="domain" description="Histidine kinase" evidence="10">
    <location>
        <begin position="320"/>
        <end position="538"/>
    </location>
</feature>
<proteinExistence type="inferred from homology"/>
<dbReference type="InterPro" id="IPR001638">
    <property type="entry name" value="Solute-binding_3/MltF_N"/>
</dbReference>
<dbReference type="CDD" id="cd00082">
    <property type="entry name" value="HisKA"/>
    <property type="match status" value="1"/>
</dbReference>
<dbReference type="SUPFAM" id="SSF53850">
    <property type="entry name" value="Periplasmic binding protein-like II"/>
    <property type="match status" value="1"/>
</dbReference>
<dbReference type="InterPro" id="IPR004358">
    <property type="entry name" value="Sig_transdc_His_kin-like_C"/>
</dbReference>
<keyword evidence="9" id="KW-0812">Transmembrane</keyword>
<dbReference type="FunFam" id="3.30.565.10:FF:000006">
    <property type="entry name" value="Sensor histidine kinase WalK"/>
    <property type="match status" value="1"/>
</dbReference>
<keyword evidence="9" id="KW-0472">Membrane</keyword>
<sequence length="539" mass="60888">MINNVKYLPLIIITFLLCTVFNGNALGEEYNNRRKVIVGGDFDYKPFSYLDEKGEARGFDIDIVKAIAEKNNFDIEFKLTNWDEALKSLEMGEVDMLVSILFTENRNKIYDFTIPLTEEFYAIFARKNSDIDEISDLADKSIISLKGDASIEKFLKPMGFNENTTFINSLPLAISLLSQGEQDAVIVPYSIGVETMISEKIRNVEAVGPPIIPSLYRFAVKKGNSELLSILNDGIYYVKTTGISDELRKNWNFHKRGEAPVSKIMRYIAYFSIPFILGFVILIFWSWSLKRAVNIKTQLLKDKNSQLENLNADKDLFITILAHDLRSPFNGLLGFLEVLKTNVHEYDIETTRNNINLIYEIAQNTFKILEDTLMWIRANSGKTSFEPQKLNFGAICTNVIENMKEIANAKNITINHDLADDLLIFADKNMLISILRNLVSNSIKFTNRNGRIDIRAEADHTNATVTVSDNGIGMEPEIINILFGISQILSTEGTENEKGSGFGLLICKEFVERHGGKIWVESKAGIGSDFKFTIPLNQG</sequence>
<evidence type="ECO:0000256" key="8">
    <source>
        <dbReference type="ARBA" id="ARBA00023012"/>
    </source>
</evidence>
<dbReference type="PROSITE" id="PS50109">
    <property type="entry name" value="HIS_KIN"/>
    <property type="match status" value="1"/>
</dbReference>
<evidence type="ECO:0000259" key="10">
    <source>
        <dbReference type="PROSITE" id="PS50109"/>
    </source>
</evidence>
<keyword evidence="12" id="KW-1185">Reference proteome</keyword>
<dbReference type="SUPFAM" id="SSF47384">
    <property type="entry name" value="Homodimeric domain of signal transducing histidine kinase"/>
    <property type="match status" value="1"/>
</dbReference>
<keyword evidence="6" id="KW-0732">Signal</keyword>
<dbReference type="Gene3D" id="1.10.287.130">
    <property type="match status" value="1"/>
</dbReference>
<dbReference type="EC" id="2.7.13.3" evidence="3"/>
<dbReference type="Gene3D" id="3.40.190.10">
    <property type="entry name" value="Periplasmic binding protein-like II"/>
    <property type="match status" value="2"/>
</dbReference>
<dbReference type="PROSITE" id="PS01039">
    <property type="entry name" value="SBP_BACTERIAL_3"/>
    <property type="match status" value="1"/>
</dbReference>
<name>A0A4R2GJG5_9BACT</name>
<comment type="similarity">
    <text evidence="2">Belongs to the bacterial solute-binding protein 3 family.</text>
</comment>
<dbReference type="InterPro" id="IPR003661">
    <property type="entry name" value="HisK_dim/P_dom"/>
</dbReference>
<dbReference type="AlphaFoldDB" id="A0A4R2GJG5"/>
<dbReference type="PANTHER" id="PTHR43711:SF1">
    <property type="entry name" value="HISTIDINE KINASE 1"/>
    <property type="match status" value="1"/>
</dbReference>
<comment type="caution">
    <text evidence="11">The sequence shown here is derived from an EMBL/GenBank/DDBJ whole genome shotgun (WGS) entry which is preliminary data.</text>
</comment>
<evidence type="ECO:0000256" key="2">
    <source>
        <dbReference type="ARBA" id="ARBA00010333"/>
    </source>
</evidence>
<dbReference type="EMBL" id="SLWK01000005">
    <property type="protein sequence ID" value="TCO08462.1"/>
    <property type="molecule type" value="Genomic_DNA"/>
</dbReference>
<evidence type="ECO:0000256" key="3">
    <source>
        <dbReference type="ARBA" id="ARBA00012438"/>
    </source>
</evidence>
<dbReference type="InterPro" id="IPR036097">
    <property type="entry name" value="HisK_dim/P_sf"/>
</dbReference>
<dbReference type="InterPro" id="IPR005467">
    <property type="entry name" value="His_kinase_dom"/>
</dbReference>
<evidence type="ECO:0000256" key="9">
    <source>
        <dbReference type="SAM" id="Phobius"/>
    </source>
</evidence>
<dbReference type="SMART" id="SM00062">
    <property type="entry name" value="PBPb"/>
    <property type="match status" value="1"/>
</dbReference>
<organism evidence="11 12">
    <name type="scientific">Natronoflexus pectinivorans</name>
    <dbReference type="NCBI Taxonomy" id="682526"/>
    <lineage>
        <taxon>Bacteria</taxon>
        <taxon>Pseudomonadati</taxon>
        <taxon>Bacteroidota</taxon>
        <taxon>Bacteroidia</taxon>
        <taxon>Marinilabiliales</taxon>
        <taxon>Marinilabiliaceae</taxon>
        <taxon>Natronoflexus</taxon>
    </lineage>
</organism>
<evidence type="ECO:0000256" key="5">
    <source>
        <dbReference type="ARBA" id="ARBA00022679"/>
    </source>
</evidence>
<dbReference type="Gene3D" id="3.30.565.10">
    <property type="entry name" value="Histidine kinase-like ATPase, C-terminal domain"/>
    <property type="match status" value="1"/>
</dbReference>
<dbReference type="Pfam" id="PF00497">
    <property type="entry name" value="SBP_bac_3"/>
    <property type="match status" value="1"/>
</dbReference>
<dbReference type="OrthoDB" id="9796457at2"/>
<keyword evidence="5" id="KW-0808">Transferase</keyword>